<organism evidence="2 3">
    <name type="scientific">Hyaloscypha variabilis (strain UAMH 11265 / GT02V1 / F)</name>
    <name type="common">Meliniomyces variabilis</name>
    <dbReference type="NCBI Taxonomy" id="1149755"/>
    <lineage>
        <taxon>Eukaryota</taxon>
        <taxon>Fungi</taxon>
        <taxon>Dikarya</taxon>
        <taxon>Ascomycota</taxon>
        <taxon>Pezizomycotina</taxon>
        <taxon>Leotiomycetes</taxon>
        <taxon>Helotiales</taxon>
        <taxon>Hyaloscyphaceae</taxon>
        <taxon>Hyaloscypha</taxon>
        <taxon>Hyaloscypha variabilis</taxon>
    </lineage>
</organism>
<dbReference type="Pfam" id="PF06985">
    <property type="entry name" value="HET"/>
    <property type="match status" value="1"/>
</dbReference>
<sequence>MSAPKGQNYKFSPLPSKSSIRLLRILSGPSEQALRCSLEVVDLSDTPEPSYDCLSYTWGNPLYQKILPPQDGREITDERKFRIECDGLIICVAENLLEALSQLSRNGLESTSGPQRWRRQDRIWVDAICIHQEDMEERSSQVAMMERIYRQAQNVVVWLGPDDTLTELGIEVMQRLASVPPEKRELDLPDDLDNPEVYIGLGIPFCTPQDWLALATFLQRTWFSRVWVLQESFAARRIAVFCGTHILNWTDITAASKTLGDTGLGRLLRERVERVTTTVIEETRYVANTLNNLYIFEEIRENAHSLSLETLLQYSRYFGASNKMDHVYAVLGMWERGPRQQTSSDSITPQYTLRVEDVFAKAALVSIREMGDLNLLSLVESAPFRSAEMSSLPSWVPDYTTTPFTEPLRGNPRPAEDEARWNASAGLEWEELGALDLPLLPVRGIQVSTVTHRAATEAEIIDSHQEYTLLALLKHCLDAPSPYADPIDAWWRTLIKDTFQASPIGSREGIVEACRAFATLLTYWVWSLEMRISELGTPLTDTPFHQTLTKAYSHLHSLIVHLSPIDKTQAIPSWSSIRSNIKLGEANVSETFDQDYEHIASSFRLAYMGRRLFVTASGHQGIGPQALEKGDEVWVLGGARVPMVLRRVQEGMYGLVGEAYVHGIMEGEAVGEGKGRKIYLQ</sequence>
<evidence type="ECO:0000313" key="3">
    <source>
        <dbReference type="Proteomes" id="UP000235786"/>
    </source>
</evidence>
<dbReference type="PANTHER" id="PTHR24148">
    <property type="entry name" value="ANKYRIN REPEAT DOMAIN-CONTAINING PROTEIN 39 HOMOLOG-RELATED"/>
    <property type="match status" value="1"/>
</dbReference>
<evidence type="ECO:0000313" key="2">
    <source>
        <dbReference type="EMBL" id="PMD30232.1"/>
    </source>
</evidence>
<dbReference type="STRING" id="1149755.A0A2J6QVF5"/>
<name>A0A2J6QVF5_HYAVF</name>
<dbReference type="PANTHER" id="PTHR24148:SF73">
    <property type="entry name" value="HET DOMAIN PROTEIN (AFU_ORTHOLOGUE AFUA_8G01020)"/>
    <property type="match status" value="1"/>
</dbReference>
<dbReference type="OrthoDB" id="3548654at2759"/>
<gene>
    <name evidence="2" type="ORF">L207DRAFT_641800</name>
</gene>
<dbReference type="Pfam" id="PF26639">
    <property type="entry name" value="Het-6_barrel"/>
    <property type="match status" value="1"/>
</dbReference>
<dbReference type="AlphaFoldDB" id="A0A2J6QVF5"/>
<dbReference type="InterPro" id="IPR010730">
    <property type="entry name" value="HET"/>
</dbReference>
<evidence type="ECO:0000259" key="1">
    <source>
        <dbReference type="Pfam" id="PF06985"/>
    </source>
</evidence>
<keyword evidence="3" id="KW-1185">Reference proteome</keyword>
<dbReference type="Proteomes" id="UP000235786">
    <property type="component" value="Unassembled WGS sequence"/>
</dbReference>
<dbReference type="InterPro" id="IPR052895">
    <property type="entry name" value="HetReg/Transcr_Mod"/>
</dbReference>
<reference evidence="2 3" key="1">
    <citation type="submission" date="2016-04" db="EMBL/GenBank/DDBJ databases">
        <title>A degradative enzymes factory behind the ericoid mycorrhizal symbiosis.</title>
        <authorList>
            <consortium name="DOE Joint Genome Institute"/>
            <person name="Martino E."/>
            <person name="Morin E."/>
            <person name="Grelet G."/>
            <person name="Kuo A."/>
            <person name="Kohler A."/>
            <person name="Daghino S."/>
            <person name="Barry K."/>
            <person name="Choi C."/>
            <person name="Cichocki N."/>
            <person name="Clum A."/>
            <person name="Copeland A."/>
            <person name="Hainaut M."/>
            <person name="Haridas S."/>
            <person name="Labutti K."/>
            <person name="Lindquist E."/>
            <person name="Lipzen A."/>
            <person name="Khouja H.-R."/>
            <person name="Murat C."/>
            <person name="Ohm R."/>
            <person name="Olson A."/>
            <person name="Spatafora J."/>
            <person name="Veneault-Fourrey C."/>
            <person name="Henrissat B."/>
            <person name="Grigoriev I."/>
            <person name="Martin F."/>
            <person name="Perotto S."/>
        </authorList>
    </citation>
    <scope>NUCLEOTIDE SEQUENCE [LARGE SCALE GENOMIC DNA]</scope>
    <source>
        <strain evidence="2 3">F</strain>
    </source>
</reference>
<accession>A0A2J6QVF5</accession>
<proteinExistence type="predicted"/>
<dbReference type="EMBL" id="KZ613968">
    <property type="protein sequence ID" value="PMD30232.1"/>
    <property type="molecule type" value="Genomic_DNA"/>
</dbReference>
<protein>
    <recommendedName>
        <fullName evidence="1">Heterokaryon incompatibility domain-containing protein</fullName>
    </recommendedName>
</protein>
<feature type="domain" description="Heterokaryon incompatibility" evidence="1">
    <location>
        <begin position="51"/>
        <end position="231"/>
    </location>
</feature>